<organism evidence="2 3">
    <name type="scientific">Bacillus spongiae</name>
    <dbReference type="NCBI Taxonomy" id="2683610"/>
    <lineage>
        <taxon>Bacteria</taxon>
        <taxon>Bacillati</taxon>
        <taxon>Bacillota</taxon>
        <taxon>Bacilli</taxon>
        <taxon>Bacillales</taxon>
        <taxon>Bacillaceae</taxon>
        <taxon>Bacillus</taxon>
    </lineage>
</organism>
<keyword evidence="2" id="KW-0808">Transferase</keyword>
<dbReference type="SUPFAM" id="SSF53335">
    <property type="entry name" value="S-adenosyl-L-methionine-dependent methyltransferases"/>
    <property type="match status" value="1"/>
</dbReference>
<evidence type="ECO:0000259" key="1">
    <source>
        <dbReference type="Pfam" id="PF08241"/>
    </source>
</evidence>
<dbReference type="Proteomes" id="UP001312865">
    <property type="component" value="Unassembled WGS sequence"/>
</dbReference>
<dbReference type="GO" id="GO:0008168">
    <property type="term" value="F:methyltransferase activity"/>
    <property type="evidence" value="ECO:0007669"/>
    <property type="project" value="UniProtKB-KW"/>
</dbReference>
<dbReference type="GO" id="GO:0032259">
    <property type="term" value="P:methylation"/>
    <property type="evidence" value="ECO:0007669"/>
    <property type="project" value="UniProtKB-KW"/>
</dbReference>
<proteinExistence type="predicted"/>
<dbReference type="InterPro" id="IPR029063">
    <property type="entry name" value="SAM-dependent_MTases_sf"/>
</dbReference>
<comment type="caution">
    <text evidence="2">The sequence shown here is derived from an EMBL/GenBank/DDBJ whole genome shotgun (WGS) entry which is preliminary data.</text>
</comment>
<dbReference type="CDD" id="cd02440">
    <property type="entry name" value="AdoMet_MTases"/>
    <property type="match status" value="1"/>
</dbReference>
<keyword evidence="2" id="KW-0489">Methyltransferase</keyword>
<gene>
    <name evidence="2" type="ORF">WAK64_04715</name>
</gene>
<dbReference type="Pfam" id="PF08241">
    <property type="entry name" value="Methyltransf_11"/>
    <property type="match status" value="1"/>
</dbReference>
<reference evidence="2 3" key="1">
    <citation type="journal article" date="2018" name="J. Microbiol.">
        <title>Bacillus spongiae sp. nov., isolated from sponge of Jeju Island.</title>
        <authorList>
            <person name="Lee G.E."/>
            <person name="Im W.T."/>
            <person name="Park J.S."/>
        </authorList>
    </citation>
    <scope>NUCLEOTIDE SEQUENCE [LARGE SCALE GENOMIC DNA]</scope>
    <source>
        <strain evidence="2 3">135PIL107-10</strain>
    </source>
</reference>
<dbReference type="Gene3D" id="3.40.50.150">
    <property type="entry name" value="Vaccinia Virus protein VP39"/>
    <property type="match status" value="1"/>
</dbReference>
<keyword evidence="3" id="KW-1185">Reference proteome</keyword>
<dbReference type="EC" id="2.1.1.-" evidence="2"/>
<dbReference type="RefSeq" id="WP_336585787.1">
    <property type="nucleotide sequence ID" value="NZ_JBBAXC010000003.1"/>
</dbReference>
<accession>A0ABU8HAL4</accession>
<protein>
    <submittedName>
        <fullName evidence="2">Class I SAM-dependent methyltransferase</fullName>
        <ecNumber evidence="2">2.1.1.-</ecNumber>
    </submittedName>
</protein>
<feature type="domain" description="Methyltransferase type 11" evidence="1">
    <location>
        <begin position="63"/>
        <end position="158"/>
    </location>
</feature>
<name>A0ABU8HAL4_9BACI</name>
<evidence type="ECO:0000313" key="3">
    <source>
        <dbReference type="Proteomes" id="UP001312865"/>
    </source>
</evidence>
<dbReference type="EMBL" id="JBBAXC010000003">
    <property type="protein sequence ID" value="MEI5906354.1"/>
    <property type="molecule type" value="Genomic_DNA"/>
</dbReference>
<sequence>MDTTQQNSDAWDQKVEEGSRYTQSVSSDVINKSKLGEWEITVTTERSVPRNWFPNSLKGLKILCLASGGGQQAPILAAAGADVTVTDISKKQLEQDEMVAKRDGLVLKTVQGDMSDLSDFTDEYFDIIVHPVSNLFVKDVNPVWKEAARVLKEKGLLISGFTNPLLWIFDDTEERKGVLDVKHSVPSSTLDYLPKDQVQDYIHSNQTIEYAHTLEDQIQGQIDAGFAITGFIEDDFGGTRIIDKYIKTFIATRSIKVKID</sequence>
<evidence type="ECO:0000313" key="2">
    <source>
        <dbReference type="EMBL" id="MEI5906354.1"/>
    </source>
</evidence>
<dbReference type="InterPro" id="IPR013216">
    <property type="entry name" value="Methyltransf_11"/>
</dbReference>